<dbReference type="SUPFAM" id="SSF103473">
    <property type="entry name" value="MFS general substrate transporter"/>
    <property type="match status" value="1"/>
</dbReference>
<dbReference type="HOGENOM" id="CLU_712912_0_0_4"/>
<feature type="transmembrane region" description="Helical" evidence="5">
    <location>
        <begin position="254"/>
        <end position="274"/>
    </location>
</feature>
<protein>
    <submittedName>
        <fullName evidence="6">Major facilitator superfamily MFS_1</fullName>
    </submittedName>
</protein>
<feature type="transmembrane region" description="Helical" evidence="5">
    <location>
        <begin position="52"/>
        <end position="74"/>
    </location>
</feature>
<dbReference type="PANTHER" id="PTHR10924">
    <property type="entry name" value="MAJOR FACILITATOR SUPERFAMILY PROTEIN-RELATED"/>
    <property type="match status" value="1"/>
</dbReference>
<feature type="transmembrane region" description="Helical" evidence="5">
    <location>
        <begin position="104"/>
        <end position="126"/>
    </location>
</feature>
<evidence type="ECO:0000313" key="7">
    <source>
        <dbReference type="Proteomes" id="UP000008917"/>
    </source>
</evidence>
<keyword evidence="4 5" id="KW-0472">Membrane</keyword>
<dbReference type="GO" id="GO:0022857">
    <property type="term" value="F:transmembrane transporter activity"/>
    <property type="evidence" value="ECO:0007669"/>
    <property type="project" value="InterPro"/>
</dbReference>
<dbReference type="InterPro" id="IPR049680">
    <property type="entry name" value="FLVCR1-2_SLC49-like"/>
</dbReference>
<dbReference type="EMBL" id="CP002417">
    <property type="protein sequence ID" value="ADU37681.1"/>
    <property type="molecule type" value="Genomic_DNA"/>
</dbReference>
<feature type="transmembrane region" description="Helical" evidence="5">
    <location>
        <begin position="341"/>
        <end position="363"/>
    </location>
</feature>
<dbReference type="Gene3D" id="1.20.1250.20">
    <property type="entry name" value="MFS general substrate transporter like domains"/>
    <property type="match status" value="2"/>
</dbReference>
<feature type="transmembrane region" description="Helical" evidence="5">
    <location>
        <begin position="281"/>
        <end position="301"/>
    </location>
</feature>
<sequence length="395" mass="41192">MVNDASPRPASSRWSIVAAYALAASATMVMQLAYAPITTVAAQRYGVSVGAIGWLAQISSLLYVVLALPTGIALDRWFRSSLAVGVLLTAIGGALRLVSDDFTWAFIGQFVSAAAQPLILNGVAKLSGNYLAEKDRPLGIALGTAALYAGQLLAIGLGTVFSTLDQIPLLIRIGTAYGIAAAIVLAICLRRPGDYRDTGPPPVGLASLREVWADGFLRTIAALMFIAVGTVMAYMTWLEALLEPAGVAPEASGVMLLAMIVAGIVGSVFIPAWVARKRKEYTLMLVSVAVAAVGGVVLSFAPGVATGLVVMTVLGMLQLSTLPIVLEMVERRSRRNAGTAAALVWMAANAGAVVICVAVQLLVEHPSTAFLVLAGASLLTVPLILRLRRQSLENA</sequence>
<reference evidence="6 7" key="2">
    <citation type="journal article" date="2013" name="Genome Announc.">
        <title>Genome of the Root-Associated Plant Growth-Promoting Bacterium Variovorax paradoxus Strain EPS.</title>
        <authorList>
            <person name="Han J.I."/>
            <person name="Spain J.C."/>
            <person name="Leadbetter J.R."/>
            <person name="Ovchinnikova G."/>
            <person name="Goodwin L.A."/>
            <person name="Han C.S."/>
            <person name="Woyke T."/>
            <person name="Davenport K.W."/>
            <person name="Orwin P.M."/>
        </authorList>
    </citation>
    <scope>NUCLEOTIDE SEQUENCE [LARGE SCALE GENOMIC DNA]</scope>
    <source>
        <strain evidence="6 7">EPS</strain>
    </source>
</reference>
<feature type="transmembrane region" description="Helical" evidence="5">
    <location>
        <begin position="81"/>
        <end position="98"/>
    </location>
</feature>
<dbReference type="RefSeq" id="WP_013541908.1">
    <property type="nucleotide sequence ID" value="NC_014931.1"/>
</dbReference>
<keyword evidence="2 5" id="KW-0812">Transmembrane</keyword>
<comment type="subcellular location">
    <subcellularLocation>
        <location evidence="1">Membrane</location>
        <topology evidence="1">Multi-pass membrane protein</topology>
    </subcellularLocation>
</comment>
<dbReference type="AlphaFoldDB" id="E6UX45"/>
<evidence type="ECO:0000256" key="4">
    <source>
        <dbReference type="ARBA" id="ARBA00023136"/>
    </source>
</evidence>
<evidence type="ECO:0000256" key="1">
    <source>
        <dbReference type="ARBA" id="ARBA00004141"/>
    </source>
</evidence>
<dbReference type="STRING" id="595537.Varpa_3496"/>
<dbReference type="PANTHER" id="PTHR10924:SF6">
    <property type="entry name" value="SOLUTE CARRIER FAMILY 49 MEMBER A3"/>
    <property type="match status" value="1"/>
</dbReference>
<dbReference type="GO" id="GO:0016020">
    <property type="term" value="C:membrane"/>
    <property type="evidence" value="ECO:0007669"/>
    <property type="project" value="UniProtKB-SubCell"/>
</dbReference>
<reference evidence="7" key="1">
    <citation type="submission" date="2010-12" db="EMBL/GenBank/DDBJ databases">
        <title>Complete sequence of Variovorax paradoxus EPS.</title>
        <authorList>
            <consortium name="US DOE Joint Genome Institute"/>
            <person name="Lucas S."/>
            <person name="Copeland A."/>
            <person name="Lapidus A."/>
            <person name="Cheng J.-F."/>
            <person name="Goodwin L."/>
            <person name="Pitluck S."/>
            <person name="Teshima H."/>
            <person name="Detter J.C."/>
            <person name="Han C."/>
            <person name="Tapia R."/>
            <person name="Land M."/>
            <person name="Hauser L."/>
            <person name="Kyrpides N."/>
            <person name="Ivanova N."/>
            <person name="Ovchinnikova G."/>
            <person name="Orwin P."/>
            <person name="Han J.-I.G."/>
            <person name="Woyke T."/>
        </authorList>
    </citation>
    <scope>NUCLEOTIDE SEQUENCE [LARGE SCALE GENOMIC DNA]</scope>
    <source>
        <strain evidence="7">EPS</strain>
    </source>
</reference>
<feature type="transmembrane region" description="Helical" evidence="5">
    <location>
        <begin position="167"/>
        <end position="189"/>
    </location>
</feature>
<feature type="transmembrane region" description="Helical" evidence="5">
    <location>
        <begin position="138"/>
        <end position="161"/>
    </location>
</feature>
<evidence type="ECO:0000256" key="2">
    <source>
        <dbReference type="ARBA" id="ARBA00022692"/>
    </source>
</evidence>
<accession>E6UX45</accession>
<proteinExistence type="predicted"/>
<evidence type="ECO:0000256" key="3">
    <source>
        <dbReference type="ARBA" id="ARBA00022989"/>
    </source>
</evidence>
<dbReference type="InterPro" id="IPR011701">
    <property type="entry name" value="MFS"/>
</dbReference>
<feature type="transmembrane region" description="Helical" evidence="5">
    <location>
        <begin position="369"/>
        <end position="387"/>
    </location>
</feature>
<feature type="transmembrane region" description="Helical" evidence="5">
    <location>
        <begin position="215"/>
        <end position="234"/>
    </location>
</feature>
<dbReference type="Proteomes" id="UP000008917">
    <property type="component" value="Chromosome"/>
</dbReference>
<dbReference type="KEGG" id="vpe:Varpa_3496"/>
<name>E6UX45_VARPE</name>
<keyword evidence="3 5" id="KW-1133">Transmembrane helix</keyword>
<dbReference type="eggNOG" id="COG2271">
    <property type="taxonomic scope" value="Bacteria"/>
</dbReference>
<dbReference type="InterPro" id="IPR036259">
    <property type="entry name" value="MFS_trans_sf"/>
</dbReference>
<gene>
    <name evidence="6" type="ordered locus">Varpa_3496</name>
</gene>
<evidence type="ECO:0000256" key="5">
    <source>
        <dbReference type="SAM" id="Phobius"/>
    </source>
</evidence>
<dbReference type="OrthoDB" id="9764259at2"/>
<organism evidence="6 7">
    <name type="scientific">Variovorax paradoxus (strain EPS)</name>
    <dbReference type="NCBI Taxonomy" id="595537"/>
    <lineage>
        <taxon>Bacteria</taxon>
        <taxon>Pseudomonadati</taxon>
        <taxon>Pseudomonadota</taxon>
        <taxon>Betaproteobacteria</taxon>
        <taxon>Burkholderiales</taxon>
        <taxon>Comamonadaceae</taxon>
        <taxon>Variovorax</taxon>
    </lineage>
</organism>
<evidence type="ECO:0000313" key="6">
    <source>
        <dbReference type="EMBL" id="ADU37681.1"/>
    </source>
</evidence>
<dbReference type="Pfam" id="PF07690">
    <property type="entry name" value="MFS_1"/>
    <property type="match status" value="1"/>
</dbReference>
<feature type="transmembrane region" description="Helical" evidence="5">
    <location>
        <begin position="307"/>
        <end position="329"/>
    </location>
</feature>